<dbReference type="EMBL" id="CADIJZ010000070">
    <property type="protein sequence ID" value="CAB3744355.1"/>
    <property type="molecule type" value="Genomic_DNA"/>
</dbReference>
<accession>A0A6J5CV27</accession>
<dbReference type="Proteomes" id="UP000494205">
    <property type="component" value="Unassembled WGS sequence"/>
</dbReference>
<evidence type="ECO:0000313" key="2">
    <source>
        <dbReference type="Proteomes" id="UP000494205"/>
    </source>
</evidence>
<organism evidence="1 2">
    <name type="scientific">Paraburkholderia rhynchosiae</name>
    <dbReference type="NCBI Taxonomy" id="487049"/>
    <lineage>
        <taxon>Bacteria</taxon>
        <taxon>Pseudomonadati</taxon>
        <taxon>Pseudomonadota</taxon>
        <taxon>Betaproteobacteria</taxon>
        <taxon>Burkholderiales</taxon>
        <taxon>Burkholderiaceae</taxon>
        <taxon>Paraburkholderia</taxon>
    </lineage>
</organism>
<reference evidence="1 2" key="1">
    <citation type="submission" date="2020-04" db="EMBL/GenBank/DDBJ databases">
        <authorList>
            <person name="De Canck E."/>
        </authorList>
    </citation>
    <scope>NUCLEOTIDE SEQUENCE [LARGE SCALE GENOMIC DNA]</scope>
    <source>
        <strain evidence="1 2">LMG 27174</strain>
    </source>
</reference>
<sequence length="145" mass="15602">MIASVSEVLEAIACDGHQLGYCRYIPERVGDLGMSDIGGEHQHRITDIDPLLIPADKTAADKAVPQVVDARVRVTSPSLPSELCSETGEGMCDLPIVHWPSAVGHEERVGRRRGQPFIPNTGIGTEGFGVAAFMFGSRSKAMQRC</sequence>
<name>A0A6J5CV27_9BURK</name>
<evidence type="ECO:0000313" key="1">
    <source>
        <dbReference type="EMBL" id="CAB3744355.1"/>
    </source>
</evidence>
<gene>
    <name evidence="1" type="ORF">LMG27174_07163</name>
</gene>
<protein>
    <submittedName>
        <fullName evidence="1">Uncharacterized protein</fullName>
    </submittedName>
</protein>
<dbReference type="AlphaFoldDB" id="A0A6J5CV27"/>
<proteinExistence type="predicted"/>